<sequence>MLPVTKDVICHQCQSAPLSGSESLPMDPSCLIALTPVPEFFQKSFSCTSLLDEVLRLTVKFCDSHSSVPAAVPSGKIHKSCYPL</sequence>
<organism evidence="1 2">
    <name type="scientific">Caerostris darwini</name>
    <dbReference type="NCBI Taxonomy" id="1538125"/>
    <lineage>
        <taxon>Eukaryota</taxon>
        <taxon>Metazoa</taxon>
        <taxon>Ecdysozoa</taxon>
        <taxon>Arthropoda</taxon>
        <taxon>Chelicerata</taxon>
        <taxon>Arachnida</taxon>
        <taxon>Araneae</taxon>
        <taxon>Araneomorphae</taxon>
        <taxon>Entelegynae</taxon>
        <taxon>Araneoidea</taxon>
        <taxon>Araneidae</taxon>
        <taxon>Caerostris</taxon>
    </lineage>
</organism>
<name>A0AAV4S3Q3_9ARAC</name>
<dbReference type="EMBL" id="BPLQ01007115">
    <property type="protein sequence ID" value="GIY27959.1"/>
    <property type="molecule type" value="Genomic_DNA"/>
</dbReference>
<dbReference type="AlphaFoldDB" id="A0AAV4S3Q3"/>
<evidence type="ECO:0000313" key="1">
    <source>
        <dbReference type="EMBL" id="GIY27959.1"/>
    </source>
</evidence>
<gene>
    <name evidence="1" type="ORF">CDAR_231041</name>
</gene>
<proteinExistence type="predicted"/>
<protein>
    <submittedName>
        <fullName evidence="1">Uncharacterized protein</fullName>
    </submittedName>
</protein>
<accession>A0AAV4S3Q3</accession>
<reference evidence="1 2" key="1">
    <citation type="submission" date="2021-06" db="EMBL/GenBank/DDBJ databases">
        <title>Caerostris darwini draft genome.</title>
        <authorList>
            <person name="Kono N."/>
            <person name="Arakawa K."/>
        </authorList>
    </citation>
    <scope>NUCLEOTIDE SEQUENCE [LARGE SCALE GENOMIC DNA]</scope>
</reference>
<keyword evidence="2" id="KW-1185">Reference proteome</keyword>
<evidence type="ECO:0000313" key="2">
    <source>
        <dbReference type="Proteomes" id="UP001054837"/>
    </source>
</evidence>
<comment type="caution">
    <text evidence="1">The sequence shown here is derived from an EMBL/GenBank/DDBJ whole genome shotgun (WGS) entry which is preliminary data.</text>
</comment>
<dbReference type="Proteomes" id="UP001054837">
    <property type="component" value="Unassembled WGS sequence"/>
</dbReference>